<dbReference type="EMBL" id="BAAAQK010000003">
    <property type="protein sequence ID" value="GAA1835171.1"/>
    <property type="molecule type" value="Genomic_DNA"/>
</dbReference>
<gene>
    <name evidence="4" type="ORF">GCM10009836_11900</name>
</gene>
<dbReference type="InterPro" id="IPR000462">
    <property type="entry name" value="CDP-OH_P_trans"/>
</dbReference>
<feature type="transmembrane region" description="Helical" evidence="3">
    <location>
        <begin position="72"/>
        <end position="91"/>
    </location>
</feature>
<keyword evidence="5" id="KW-1185">Reference proteome</keyword>
<feature type="transmembrane region" description="Helical" evidence="3">
    <location>
        <begin position="214"/>
        <end position="236"/>
    </location>
</feature>
<sequence length="259" mass="25893">MTAALDPLRPSSTVVDGTTRPLVAAAVGLVALLSALGPGPVGWAAGAGYGAALIVLLAGAARRAGAVALGPADLVTLSRAVLIGGVAALVADHLATGAAPVWLLVPVASVALALDFVDGKVARHTGTVSALGARFDMEVDAVAVLVLSVYAATLLGPWTLAIGAMRYAYVGASWLLPWLRGSLPTRWSAKVVAAVQGIALVVAISGVLPVAASIAIVAVALALLTWSFGQSVGWLWRHRPVPSGRGDAGPVVPAPRVAP</sequence>
<comment type="caution">
    <text evidence="4">The sequence shown here is derived from an EMBL/GenBank/DDBJ whole genome shotgun (WGS) entry which is preliminary data.</text>
</comment>
<evidence type="ECO:0000256" key="3">
    <source>
        <dbReference type="SAM" id="Phobius"/>
    </source>
</evidence>
<evidence type="ECO:0008006" key="6">
    <source>
        <dbReference type="Google" id="ProtNLM"/>
    </source>
</evidence>
<proteinExistence type="inferred from homology"/>
<protein>
    <recommendedName>
        <fullName evidence="6">CDP-alcohol phosphatidyltransferase</fullName>
    </recommendedName>
</protein>
<keyword evidence="3" id="KW-1133">Transmembrane helix</keyword>
<reference evidence="4 5" key="1">
    <citation type="journal article" date="2019" name="Int. J. Syst. Evol. Microbiol.">
        <title>The Global Catalogue of Microorganisms (GCM) 10K type strain sequencing project: providing services to taxonomists for standard genome sequencing and annotation.</title>
        <authorList>
            <consortium name="The Broad Institute Genomics Platform"/>
            <consortium name="The Broad Institute Genome Sequencing Center for Infectious Disease"/>
            <person name="Wu L."/>
            <person name="Ma J."/>
        </authorList>
    </citation>
    <scope>NUCLEOTIDE SEQUENCE [LARGE SCALE GENOMIC DNA]</scope>
    <source>
        <strain evidence="4 5">JCM 16009</strain>
    </source>
</reference>
<dbReference type="InterPro" id="IPR048254">
    <property type="entry name" value="CDP_ALCOHOL_P_TRANSF_CS"/>
</dbReference>
<evidence type="ECO:0000256" key="1">
    <source>
        <dbReference type="ARBA" id="ARBA00022679"/>
    </source>
</evidence>
<evidence type="ECO:0000313" key="4">
    <source>
        <dbReference type="EMBL" id="GAA1835171.1"/>
    </source>
</evidence>
<keyword evidence="3" id="KW-0472">Membrane</keyword>
<evidence type="ECO:0000313" key="5">
    <source>
        <dbReference type="Proteomes" id="UP001500449"/>
    </source>
</evidence>
<dbReference type="Gene3D" id="1.20.120.1760">
    <property type="match status" value="1"/>
</dbReference>
<feature type="transmembrane region" description="Helical" evidence="3">
    <location>
        <begin position="137"/>
        <end position="155"/>
    </location>
</feature>
<dbReference type="Proteomes" id="UP001500449">
    <property type="component" value="Unassembled WGS sequence"/>
</dbReference>
<evidence type="ECO:0000256" key="2">
    <source>
        <dbReference type="RuleBase" id="RU003750"/>
    </source>
</evidence>
<feature type="transmembrane region" description="Helical" evidence="3">
    <location>
        <begin position="43"/>
        <end position="60"/>
    </location>
</feature>
<organism evidence="4 5">
    <name type="scientific">Pseudonocardia ailaonensis</name>
    <dbReference type="NCBI Taxonomy" id="367279"/>
    <lineage>
        <taxon>Bacteria</taxon>
        <taxon>Bacillati</taxon>
        <taxon>Actinomycetota</taxon>
        <taxon>Actinomycetes</taxon>
        <taxon>Pseudonocardiales</taxon>
        <taxon>Pseudonocardiaceae</taxon>
        <taxon>Pseudonocardia</taxon>
    </lineage>
</organism>
<dbReference type="Pfam" id="PF01066">
    <property type="entry name" value="CDP-OH_P_transf"/>
    <property type="match status" value="1"/>
</dbReference>
<dbReference type="PROSITE" id="PS00379">
    <property type="entry name" value="CDP_ALCOHOL_P_TRANSF"/>
    <property type="match status" value="1"/>
</dbReference>
<dbReference type="RefSeq" id="WP_344413159.1">
    <property type="nucleotide sequence ID" value="NZ_BAAAQK010000003.1"/>
</dbReference>
<name>A0ABN2MRT2_9PSEU</name>
<dbReference type="InterPro" id="IPR043130">
    <property type="entry name" value="CDP-OH_PTrfase_TM_dom"/>
</dbReference>
<keyword evidence="1 2" id="KW-0808">Transferase</keyword>
<accession>A0ABN2MRT2</accession>
<comment type="similarity">
    <text evidence="2">Belongs to the CDP-alcohol phosphatidyltransferase class-I family.</text>
</comment>
<keyword evidence="3" id="KW-0812">Transmembrane</keyword>
<feature type="transmembrane region" description="Helical" evidence="3">
    <location>
        <begin position="97"/>
        <end position="117"/>
    </location>
</feature>